<dbReference type="Pfam" id="PF00072">
    <property type="entry name" value="Response_reg"/>
    <property type="match status" value="1"/>
</dbReference>
<evidence type="ECO:0000256" key="8">
    <source>
        <dbReference type="PROSITE-ProRule" id="PRU00169"/>
    </source>
</evidence>
<dbReference type="Proteomes" id="UP000216207">
    <property type="component" value="Unassembled WGS sequence"/>
</dbReference>
<dbReference type="InterPro" id="IPR001789">
    <property type="entry name" value="Sig_transdc_resp-reg_receiver"/>
</dbReference>
<dbReference type="InterPro" id="IPR051552">
    <property type="entry name" value="HptR"/>
</dbReference>
<evidence type="ECO:0000256" key="2">
    <source>
        <dbReference type="ARBA" id="ARBA00022490"/>
    </source>
</evidence>
<evidence type="ECO:0000313" key="12">
    <source>
        <dbReference type="Proteomes" id="UP000216207"/>
    </source>
</evidence>
<evidence type="ECO:0000256" key="1">
    <source>
        <dbReference type="ARBA" id="ARBA00004496"/>
    </source>
</evidence>
<dbReference type="Pfam" id="PF12833">
    <property type="entry name" value="HTH_18"/>
    <property type="match status" value="1"/>
</dbReference>
<dbReference type="SMART" id="SM00342">
    <property type="entry name" value="HTH_ARAC"/>
    <property type="match status" value="1"/>
</dbReference>
<dbReference type="Gene3D" id="1.10.10.60">
    <property type="entry name" value="Homeodomain-like"/>
    <property type="match status" value="2"/>
</dbReference>
<dbReference type="GO" id="GO:0000160">
    <property type="term" value="P:phosphorelay signal transduction system"/>
    <property type="evidence" value="ECO:0007669"/>
    <property type="project" value="UniProtKB-KW"/>
</dbReference>
<dbReference type="GO" id="GO:0003700">
    <property type="term" value="F:DNA-binding transcription factor activity"/>
    <property type="evidence" value="ECO:0007669"/>
    <property type="project" value="InterPro"/>
</dbReference>
<dbReference type="PROSITE" id="PS00041">
    <property type="entry name" value="HTH_ARAC_FAMILY_1"/>
    <property type="match status" value="1"/>
</dbReference>
<evidence type="ECO:0000256" key="4">
    <source>
        <dbReference type="ARBA" id="ARBA00023012"/>
    </source>
</evidence>
<feature type="domain" description="HTH araC/xylS-type" evidence="9">
    <location>
        <begin position="148"/>
        <end position="246"/>
    </location>
</feature>
<evidence type="ECO:0000256" key="7">
    <source>
        <dbReference type="ARBA" id="ARBA00023163"/>
    </source>
</evidence>
<evidence type="ECO:0000256" key="5">
    <source>
        <dbReference type="ARBA" id="ARBA00023015"/>
    </source>
</evidence>
<dbReference type="PROSITE" id="PS01124">
    <property type="entry name" value="HTH_ARAC_FAMILY_2"/>
    <property type="match status" value="1"/>
</dbReference>
<evidence type="ECO:0000259" key="10">
    <source>
        <dbReference type="PROSITE" id="PS50110"/>
    </source>
</evidence>
<keyword evidence="4" id="KW-0902">Two-component regulatory system</keyword>
<dbReference type="InterPro" id="IPR009057">
    <property type="entry name" value="Homeodomain-like_sf"/>
</dbReference>
<dbReference type="SMART" id="SM00448">
    <property type="entry name" value="REC"/>
    <property type="match status" value="1"/>
</dbReference>
<evidence type="ECO:0000256" key="3">
    <source>
        <dbReference type="ARBA" id="ARBA00022553"/>
    </source>
</evidence>
<feature type="domain" description="Response regulatory" evidence="10">
    <location>
        <begin position="14"/>
        <end position="131"/>
    </location>
</feature>
<reference evidence="11 12" key="1">
    <citation type="submission" date="2017-07" db="EMBL/GenBank/DDBJ databases">
        <title>Isolation and whole genome analysis of endospore-forming bacteria from heroin.</title>
        <authorList>
            <person name="Kalinowski J."/>
            <person name="Ahrens B."/>
            <person name="Al-Dilaimi A."/>
            <person name="Winkler A."/>
            <person name="Wibberg D."/>
            <person name="Schleenbecker U."/>
            <person name="Ruckert C."/>
            <person name="Wolfel R."/>
            <person name="Grass G."/>
        </authorList>
    </citation>
    <scope>NUCLEOTIDE SEQUENCE [LARGE SCALE GENOMIC DNA]</scope>
    <source>
        <strain evidence="11 12">7539</strain>
    </source>
</reference>
<comment type="subcellular location">
    <subcellularLocation>
        <location evidence="1">Cytoplasm</location>
    </subcellularLocation>
</comment>
<feature type="modified residue" description="4-aspartylphosphate" evidence="8">
    <location>
        <position position="66"/>
    </location>
</feature>
<dbReference type="InterPro" id="IPR018060">
    <property type="entry name" value="HTH_AraC"/>
</dbReference>
<sequence length="249" mass="28962">MKVLFFKGGAEMYKVVIAEDEKMIRKGLVTIVDQLVTDFTVIGEADNGERALELLAHDCPDVLLTDIRMPKCDGLSLIREARSYYPHVKIVIVSGHEEFAYAQQAIQHGVSRYLLKPIDRTEVVLAFDEIKRGLVEPEQEDHENHLIQQVDSYIKTHIDQDITLQAVAKLVHLHPTYFSQWFKNETGQNFSTYVTQKRLERAETLLHQTNLRVYEVARMSGYQNEKHFMKLFKKEKRCTPTQFRQRALL</sequence>
<dbReference type="Gene3D" id="3.40.50.2300">
    <property type="match status" value="1"/>
</dbReference>
<keyword evidence="6 11" id="KW-0238">DNA-binding</keyword>
<dbReference type="PANTHER" id="PTHR42713">
    <property type="entry name" value="HISTIDINE KINASE-RELATED"/>
    <property type="match status" value="1"/>
</dbReference>
<keyword evidence="3 8" id="KW-0597">Phosphoprotein</keyword>
<evidence type="ECO:0000259" key="9">
    <source>
        <dbReference type="PROSITE" id="PS01124"/>
    </source>
</evidence>
<organism evidence="11 12">
    <name type="scientific">Shouchella clausii</name>
    <name type="common">Alkalihalobacillus clausii</name>
    <dbReference type="NCBI Taxonomy" id="79880"/>
    <lineage>
        <taxon>Bacteria</taxon>
        <taxon>Bacillati</taxon>
        <taxon>Bacillota</taxon>
        <taxon>Bacilli</taxon>
        <taxon>Bacillales</taxon>
        <taxon>Bacillaceae</taxon>
        <taxon>Shouchella</taxon>
    </lineage>
</organism>
<protein>
    <submittedName>
        <fullName evidence="11">DNA-binding response regulator</fullName>
    </submittedName>
</protein>
<accession>A0A268P062</accession>
<dbReference type="SUPFAM" id="SSF52172">
    <property type="entry name" value="CheY-like"/>
    <property type="match status" value="1"/>
</dbReference>
<dbReference type="EMBL" id="NPCC01000011">
    <property type="protein sequence ID" value="PAE89143.1"/>
    <property type="molecule type" value="Genomic_DNA"/>
</dbReference>
<dbReference type="CDD" id="cd17536">
    <property type="entry name" value="REC_YesN-like"/>
    <property type="match status" value="1"/>
</dbReference>
<dbReference type="InterPro" id="IPR011006">
    <property type="entry name" value="CheY-like_superfamily"/>
</dbReference>
<keyword evidence="5" id="KW-0805">Transcription regulation</keyword>
<evidence type="ECO:0000256" key="6">
    <source>
        <dbReference type="ARBA" id="ARBA00023125"/>
    </source>
</evidence>
<dbReference type="OMA" id="CENKNII"/>
<dbReference type="PANTHER" id="PTHR42713:SF3">
    <property type="entry name" value="TRANSCRIPTIONAL REGULATORY PROTEIN HPTR"/>
    <property type="match status" value="1"/>
</dbReference>
<dbReference type="GO" id="GO:0043565">
    <property type="term" value="F:sequence-specific DNA binding"/>
    <property type="evidence" value="ECO:0007669"/>
    <property type="project" value="InterPro"/>
</dbReference>
<keyword evidence="7" id="KW-0804">Transcription</keyword>
<proteinExistence type="predicted"/>
<dbReference type="GO" id="GO:0005737">
    <property type="term" value="C:cytoplasm"/>
    <property type="evidence" value="ECO:0007669"/>
    <property type="project" value="UniProtKB-SubCell"/>
</dbReference>
<keyword evidence="2" id="KW-0963">Cytoplasm</keyword>
<comment type="caution">
    <text evidence="11">The sequence shown here is derived from an EMBL/GenBank/DDBJ whole genome shotgun (WGS) entry which is preliminary data.</text>
</comment>
<dbReference type="SUPFAM" id="SSF46689">
    <property type="entry name" value="Homeodomain-like"/>
    <property type="match status" value="2"/>
</dbReference>
<evidence type="ECO:0000313" key="11">
    <source>
        <dbReference type="EMBL" id="PAE89143.1"/>
    </source>
</evidence>
<gene>
    <name evidence="11" type="ORF">CHH72_09895</name>
</gene>
<dbReference type="InterPro" id="IPR018062">
    <property type="entry name" value="HTH_AraC-typ_CS"/>
</dbReference>
<name>A0A268P062_SHOCL</name>
<dbReference type="AlphaFoldDB" id="A0A268P062"/>
<dbReference type="PROSITE" id="PS50110">
    <property type="entry name" value="RESPONSE_REGULATORY"/>
    <property type="match status" value="1"/>
</dbReference>